<protein>
    <submittedName>
        <fullName evidence="2">SAM-dependent methyltransferase</fullName>
    </submittedName>
</protein>
<evidence type="ECO:0000313" key="2">
    <source>
        <dbReference type="EMBL" id="GLC24594.1"/>
    </source>
</evidence>
<dbReference type="SUPFAM" id="SSF53335">
    <property type="entry name" value="S-adenosyl-L-methionine-dependent methyltransferases"/>
    <property type="match status" value="1"/>
</dbReference>
<dbReference type="InterPro" id="IPR013216">
    <property type="entry name" value="Methyltransf_11"/>
</dbReference>
<feature type="domain" description="Methyltransferase type 11" evidence="1">
    <location>
        <begin position="45"/>
        <end position="131"/>
    </location>
</feature>
<evidence type="ECO:0000313" key="3">
    <source>
        <dbReference type="Proteomes" id="UP001161325"/>
    </source>
</evidence>
<keyword evidence="2" id="KW-0808">Transferase</keyword>
<dbReference type="RefSeq" id="WP_284349039.1">
    <property type="nucleotide sequence ID" value="NZ_BRXS01000002.1"/>
</dbReference>
<evidence type="ECO:0000259" key="1">
    <source>
        <dbReference type="Pfam" id="PF08241"/>
    </source>
</evidence>
<dbReference type="EMBL" id="BRXS01000002">
    <property type="protein sequence ID" value="GLC24594.1"/>
    <property type="molecule type" value="Genomic_DNA"/>
</dbReference>
<dbReference type="InterPro" id="IPR029063">
    <property type="entry name" value="SAM-dependent_MTases_sf"/>
</dbReference>
<keyword evidence="3" id="KW-1185">Reference proteome</keyword>
<proteinExistence type="predicted"/>
<dbReference type="CDD" id="cd02440">
    <property type="entry name" value="AdoMet_MTases"/>
    <property type="match status" value="1"/>
</dbReference>
<comment type="caution">
    <text evidence="2">The sequence shown here is derived from an EMBL/GenBank/DDBJ whole genome shotgun (WGS) entry which is preliminary data.</text>
</comment>
<dbReference type="Proteomes" id="UP001161325">
    <property type="component" value="Unassembled WGS sequence"/>
</dbReference>
<keyword evidence="2" id="KW-0489">Methyltransferase</keyword>
<name>A0AA37Q1E7_9BACT</name>
<dbReference type="Gene3D" id="3.40.50.150">
    <property type="entry name" value="Vaccinia Virus protein VP39"/>
    <property type="match status" value="1"/>
</dbReference>
<gene>
    <name evidence="2" type="ORF">rosag_11070</name>
</gene>
<organism evidence="2 3">
    <name type="scientific">Roseisolibacter agri</name>
    <dbReference type="NCBI Taxonomy" id="2014610"/>
    <lineage>
        <taxon>Bacteria</taxon>
        <taxon>Pseudomonadati</taxon>
        <taxon>Gemmatimonadota</taxon>
        <taxon>Gemmatimonadia</taxon>
        <taxon>Gemmatimonadales</taxon>
        <taxon>Gemmatimonadaceae</taxon>
        <taxon>Roseisolibacter</taxon>
    </lineage>
</organism>
<dbReference type="PANTHER" id="PTHR45180">
    <property type="entry name" value="OS01G0307686 PROTEIN"/>
    <property type="match status" value="1"/>
</dbReference>
<accession>A0AA37Q1E7</accession>
<dbReference type="PANTHER" id="PTHR45180:SF1">
    <property type="entry name" value="OS01G0307686 PROTEIN"/>
    <property type="match status" value="1"/>
</dbReference>
<dbReference type="AlphaFoldDB" id="A0AA37Q1E7"/>
<sequence length="249" mass="27095">MSSAPSFRDHFSGHAPAYARARPTYPRALFAGLAALAPAHRLAWDAGTGSGQAAVALARHFDRVVATDPSAPQIASAVRHPRVTYAVALAESSGLADASCDLVTVAQALHWFDVPRFWDEARRVLRPRAVVAAWTYARLRAAPAVEAVVDALDATVGPWWPPERALVDSGYATLPFPFARIAFDAPPMTVRWTREALLDYLRTWSAVRRWSADHGRDPVADIEAPLTAAWGSAARRTIRFPLSILVGRV</sequence>
<dbReference type="GO" id="GO:0032259">
    <property type="term" value="P:methylation"/>
    <property type="evidence" value="ECO:0007669"/>
    <property type="project" value="UniProtKB-KW"/>
</dbReference>
<dbReference type="Pfam" id="PF08241">
    <property type="entry name" value="Methyltransf_11"/>
    <property type="match status" value="1"/>
</dbReference>
<reference evidence="2" key="1">
    <citation type="submission" date="2022-08" db="EMBL/GenBank/DDBJ databases">
        <title>Draft genome sequencing of Roseisolibacter agri AW1220.</title>
        <authorList>
            <person name="Tobiishi Y."/>
            <person name="Tonouchi A."/>
        </authorList>
    </citation>
    <scope>NUCLEOTIDE SEQUENCE</scope>
    <source>
        <strain evidence="2">AW1220</strain>
    </source>
</reference>
<dbReference type="GO" id="GO:0008757">
    <property type="term" value="F:S-adenosylmethionine-dependent methyltransferase activity"/>
    <property type="evidence" value="ECO:0007669"/>
    <property type="project" value="InterPro"/>
</dbReference>